<accession>A0A9W4SXZ6</accession>
<organism evidence="1 2">
    <name type="scientific">Funneliformis geosporum</name>
    <dbReference type="NCBI Taxonomy" id="1117311"/>
    <lineage>
        <taxon>Eukaryota</taxon>
        <taxon>Fungi</taxon>
        <taxon>Fungi incertae sedis</taxon>
        <taxon>Mucoromycota</taxon>
        <taxon>Glomeromycotina</taxon>
        <taxon>Glomeromycetes</taxon>
        <taxon>Glomerales</taxon>
        <taxon>Glomeraceae</taxon>
        <taxon>Funneliformis</taxon>
    </lineage>
</organism>
<dbReference type="Proteomes" id="UP001153678">
    <property type="component" value="Unassembled WGS sequence"/>
</dbReference>
<name>A0A9W4SXZ6_9GLOM</name>
<dbReference type="EMBL" id="CAMKVN010004747">
    <property type="protein sequence ID" value="CAI2187666.1"/>
    <property type="molecule type" value="Genomic_DNA"/>
</dbReference>
<sequence length="101" mass="11739">NSNYGSWTFPLKKMRINSHQYKISANIEDELGYIELTSISKISKHFTSQSASEHHQLYTIVERSVETKEIHCTRAKVVEVLHKTLEALKDDSEFGNLVRRF</sequence>
<gene>
    <name evidence="1" type="ORF">FWILDA_LOCUS13195</name>
</gene>
<reference evidence="1" key="1">
    <citation type="submission" date="2022-08" db="EMBL/GenBank/DDBJ databases">
        <authorList>
            <person name="Kallberg Y."/>
            <person name="Tangrot J."/>
            <person name="Rosling A."/>
        </authorList>
    </citation>
    <scope>NUCLEOTIDE SEQUENCE</scope>
    <source>
        <strain evidence="1">Wild A</strain>
    </source>
</reference>
<evidence type="ECO:0000313" key="1">
    <source>
        <dbReference type="EMBL" id="CAI2187666.1"/>
    </source>
</evidence>
<protein>
    <submittedName>
        <fullName evidence="1">702_t:CDS:1</fullName>
    </submittedName>
</protein>
<keyword evidence="2" id="KW-1185">Reference proteome</keyword>
<dbReference type="AlphaFoldDB" id="A0A9W4SXZ6"/>
<feature type="non-terminal residue" evidence="1">
    <location>
        <position position="1"/>
    </location>
</feature>
<evidence type="ECO:0000313" key="2">
    <source>
        <dbReference type="Proteomes" id="UP001153678"/>
    </source>
</evidence>
<proteinExistence type="predicted"/>
<comment type="caution">
    <text evidence="1">The sequence shown here is derived from an EMBL/GenBank/DDBJ whole genome shotgun (WGS) entry which is preliminary data.</text>
</comment>